<gene>
    <name evidence="1" type="ORF">BQ8482_111786</name>
</gene>
<dbReference type="Proteomes" id="UP000245698">
    <property type="component" value="Unassembled WGS sequence"/>
</dbReference>
<proteinExistence type="predicted"/>
<accession>A0A2P9AFF0</accession>
<protein>
    <submittedName>
        <fullName evidence="1">Uncharacterized protein</fullName>
    </submittedName>
</protein>
<dbReference type="EMBL" id="FUIG01000013">
    <property type="protein sequence ID" value="SJM29856.1"/>
    <property type="molecule type" value="Genomic_DNA"/>
</dbReference>
<dbReference type="AlphaFoldDB" id="A0A2P9AFF0"/>
<sequence>MAPRCLLDPIGPMRRDGAAAPEDDIEIVFEKRGARSFRVVLMGCSQSHRHRAGQSIDKRNIPFSLPAMIGWIQEA</sequence>
<name>A0A2P9AFF0_9HYPH</name>
<reference evidence="2" key="1">
    <citation type="submission" date="2016-12" db="EMBL/GenBank/DDBJ databases">
        <authorList>
            <person name="Brunel B."/>
        </authorList>
    </citation>
    <scope>NUCLEOTIDE SEQUENCE [LARGE SCALE GENOMIC DNA]</scope>
</reference>
<keyword evidence="2" id="KW-1185">Reference proteome</keyword>
<organism evidence="1 2">
    <name type="scientific">Mesorhizobium delmotii</name>
    <dbReference type="NCBI Taxonomy" id="1631247"/>
    <lineage>
        <taxon>Bacteria</taxon>
        <taxon>Pseudomonadati</taxon>
        <taxon>Pseudomonadota</taxon>
        <taxon>Alphaproteobacteria</taxon>
        <taxon>Hyphomicrobiales</taxon>
        <taxon>Phyllobacteriaceae</taxon>
        <taxon>Mesorhizobium</taxon>
    </lineage>
</organism>
<evidence type="ECO:0000313" key="1">
    <source>
        <dbReference type="EMBL" id="SJM29856.1"/>
    </source>
</evidence>
<evidence type="ECO:0000313" key="2">
    <source>
        <dbReference type="Proteomes" id="UP000245698"/>
    </source>
</evidence>